<keyword evidence="5" id="KW-1185">Reference proteome</keyword>
<evidence type="ECO:0000259" key="3">
    <source>
        <dbReference type="PROSITE" id="PS50405"/>
    </source>
</evidence>
<dbReference type="SFLD" id="SFLDG01151">
    <property type="entry name" value="Main.2:_Nu-like"/>
    <property type="match status" value="1"/>
</dbReference>
<dbReference type="Pfam" id="PF00043">
    <property type="entry name" value="GST_C"/>
    <property type="match status" value="1"/>
</dbReference>
<dbReference type="InterPro" id="IPR010987">
    <property type="entry name" value="Glutathione-S-Trfase_C-like"/>
</dbReference>
<dbReference type="AlphaFoldDB" id="A0A1G5P357"/>
<dbReference type="PANTHER" id="PTHR44051">
    <property type="entry name" value="GLUTATHIONE S-TRANSFERASE-RELATED"/>
    <property type="match status" value="1"/>
</dbReference>
<comment type="similarity">
    <text evidence="1">Belongs to the GST superfamily.</text>
</comment>
<dbReference type="SUPFAM" id="SSF52833">
    <property type="entry name" value="Thioredoxin-like"/>
    <property type="match status" value="1"/>
</dbReference>
<dbReference type="Gene3D" id="3.40.30.10">
    <property type="entry name" value="Glutaredoxin"/>
    <property type="match status" value="1"/>
</dbReference>
<dbReference type="PROSITE" id="PS50405">
    <property type="entry name" value="GST_CTER"/>
    <property type="match status" value="1"/>
</dbReference>
<sequence length="215" mass="23903">MGADTNGRATMLTLYSMQDSGNSYKVRLLFAHLGLPFRIVDVDTTTGETHKGDFLAINPIGKAPVVVLDDGRALAESGAILLHFAEGSRFLPIDAYERAKCYEWMFFEQYSHEPAIAVRRALHVYETRRAQATPERLRELLEKGNEALGVMEQRLVAHDWLAGPAFSIADIALYAYTHDAEDKGGFDLKLFPGIRGWLARVAGEAGHVTIDWRPA</sequence>
<evidence type="ECO:0000313" key="4">
    <source>
        <dbReference type="EMBL" id="SCZ43410.1"/>
    </source>
</evidence>
<dbReference type="SFLD" id="SFLDG00358">
    <property type="entry name" value="Main_(cytGST)"/>
    <property type="match status" value="1"/>
</dbReference>
<dbReference type="InterPro" id="IPR036282">
    <property type="entry name" value="Glutathione-S-Trfase_C_sf"/>
</dbReference>
<dbReference type="InterPro" id="IPR004045">
    <property type="entry name" value="Glutathione_S-Trfase_N"/>
</dbReference>
<evidence type="ECO:0000313" key="5">
    <source>
        <dbReference type="Proteomes" id="UP000199347"/>
    </source>
</evidence>
<accession>A0A1G5P357</accession>
<proteinExistence type="inferred from homology"/>
<organism evidence="4 5">
    <name type="scientific">Afifella marina DSM 2698</name>
    <dbReference type="NCBI Taxonomy" id="1120955"/>
    <lineage>
        <taxon>Bacteria</taxon>
        <taxon>Pseudomonadati</taxon>
        <taxon>Pseudomonadota</taxon>
        <taxon>Alphaproteobacteria</taxon>
        <taxon>Hyphomicrobiales</taxon>
        <taxon>Afifellaceae</taxon>
        <taxon>Afifella</taxon>
    </lineage>
</organism>
<dbReference type="Gene3D" id="1.20.1050.10">
    <property type="match status" value="1"/>
</dbReference>
<dbReference type="EMBL" id="FMVW01000008">
    <property type="protein sequence ID" value="SCZ43410.1"/>
    <property type="molecule type" value="Genomic_DNA"/>
</dbReference>
<evidence type="ECO:0000256" key="1">
    <source>
        <dbReference type="RuleBase" id="RU003494"/>
    </source>
</evidence>
<dbReference type="InterPro" id="IPR040079">
    <property type="entry name" value="Glutathione_S-Trfase"/>
</dbReference>
<dbReference type="CDD" id="cd03056">
    <property type="entry name" value="GST_N_4"/>
    <property type="match status" value="1"/>
</dbReference>
<dbReference type="InterPro" id="IPR036249">
    <property type="entry name" value="Thioredoxin-like_sf"/>
</dbReference>
<reference evidence="5" key="1">
    <citation type="submission" date="2016-10" db="EMBL/GenBank/DDBJ databases">
        <authorList>
            <person name="Varghese N."/>
            <person name="Submissions S."/>
        </authorList>
    </citation>
    <scope>NUCLEOTIDE SEQUENCE [LARGE SCALE GENOMIC DNA]</scope>
    <source>
        <strain evidence="5">DSM 2698</strain>
    </source>
</reference>
<dbReference type="GO" id="GO:0016740">
    <property type="term" value="F:transferase activity"/>
    <property type="evidence" value="ECO:0007669"/>
    <property type="project" value="UniProtKB-KW"/>
</dbReference>
<dbReference type="SUPFAM" id="SSF47616">
    <property type="entry name" value="GST C-terminal domain-like"/>
    <property type="match status" value="1"/>
</dbReference>
<name>A0A1G5P357_AFIMA</name>
<dbReference type="Pfam" id="PF02798">
    <property type="entry name" value="GST_N"/>
    <property type="match status" value="1"/>
</dbReference>
<feature type="domain" description="GST N-terminal" evidence="2">
    <location>
        <begin position="10"/>
        <end position="92"/>
    </location>
</feature>
<keyword evidence="4" id="KW-0808">Transferase</keyword>
<dbReference type="SFLD" id="SFLDS00019">
    <property type="entry name" value="Glutathione_Transferase_(cytos"/>
    <property type="match status" value="1"/>
</dbReference>
<dbReference type="PROSITE" id="PS50404">
    <property type="entry name" value="GST_NTER"/>
    <property type="match status" value="1"/>
</dbReference>
<feature type="domain" description="GST C-terminal" evidence="3">
    <location>
        <begin position="94"/>
        <end position="215"/>
    </location>
</feature>
<dbReference type="STRING" id="1120955.SAMN03080610_03048"/>
<dbReference type="PANTHER" id="PTHR44051:SF2">
    <property type="entry name" value="HYPOTHETICAL GLUTATHIONE S-TRANSFERASE LIKE PROTEIN"/>
    <property type="match status" value="1"/>
</dbReference>
<protein>
    <submittedName>
        <fullName evidence="4">Glutathione S-transferase</fullName>
    </submittedName>
</protein>
<dbReference type="InterPro" id="IPR004046">
    <property type="entry name" value="GST_C"/>
</dbReference>
<gene>
    <name evidence="4" type="ORF">SAMN03080610_03048</name>
</gene>
<evidence type="ECO:0000259" key="2">
    <source>
        <dbReference type="PROSITE" id="PS50404"/>
    </source>
</evidence>
<dbReference type="Proteomes" id="UP000199347">
    <property type="component" value="Unassembled WGS sequence"/>
</dbReference>